<sequence length="819" mass="88494">MSAEDSGNTSPVPNVNDGPHPESNVTATPGKRKRSDQDEKATSEAIPSLSQNQATLHENLRSLVDLLSKHDTELQLLCCPLPSSTSKPRTKRAKVSGDQDTSDVRSRVESGRYNTLQEFLADIERASATAIERNQNQTNGSNSDGTPLTEVVNRIAAFKKHMNSLVGQSFVNQANVKAEAQDDEEDQALSSIAPVGGREDKQALTIFGNASNPADPKQLFSSLQKSKSVSLQSPDKQDQEKLVEVQEQLREGALPNGISASKVIPYNLDATPQPSKRTFGEVFAPRGGIPSFERPRRRSNRSNSITWVDPFDAALDVRTVFDERNSYALTPLPSGQWLQYGGVTSSPAFWARVEKHYANGDSGSKHSDPALWTGDDSSLLQGVYSSFAPSFDSSGATVQNDAKDMVWWEKRGSKRLRTLLSLHDKEAQPTSAQPGTIGDLDESTLEEMVKSFNPEDLSYDITSQNETSKPDTDSGEVEDLLGEISDLLDTLSSYQKIRHLTFPSTTNGDHSEMNETPVPDSQDVDAPSDAERAVYETLKTSLHAIINNLPPYAVAKLDGEQLAELNISQKLLVENPDYAGIMEKDDYALQQEQVAKMAAAAAPPNTAHRNSTPSVPRPGGYQGPHSTYSQRSVATNPQIPQRPNFQVPQHGRQSSGASTMTPGYTGGRPPSTPSQRPGFNPQQYAQGGQQFSQANNVPQFQRPAANGYSQSPQPYTPRPGQTAGYNATPQGRTPYVNAGSVQRQPYASHGTPSQGSYSNSAAAALHARSAADQAAKAQIAAQQARQSPSTPQPGGFEARRSQEGSLTPGSKQNGTPVQS</sequence>
<dbReference type="STRING" id="303698.A0A1V6TTL1"/>
<feature type="compositionally biased region" description="Polar residues" evidence="1">
    <location>
        <begin position="1"/>
        <end position="13"/>
    </location>
</feature>
<dbReference type="Proteomes" id="UP000191285">
    <property type="component" value="Unassembled WGS sequence"/>
</dbReference>
<dbReference type="Pfam" id="PF25009">
    <property type="entry name" value="DUF7785"/>
    <property type="match status" value="1"/>
</dbReference>
<feature type="region of interest" description="Disordered" evidence="1">
    <location>
        <begin position="598"/>
        <end position="686"/>
    </location>
</feature>
<reference evidence="5" key="1">
    <citation type="journal article" date="2017" name="Nat. Microbiol.">
        <title>Global analysis of biosynthetic gene clusters reveals vast potential of secondary metabolite production in Penicillium species.</title>
        <authorList>
            <person name="Nielsen J.C."/>
            <person name="Grijseels S."/>
            <person name="Prigent S."/>
            <person name="Ji B."/>
            <person name="Dainat J."/>
            <person name="Nielsen K.F."/>
            <person name="Frisvad J.C."/>
            <person name="Workman M."/>
            <person name="Nielsen J."/>
        </authorList>
    </citation>
    <scope>NUCLEOTIDE SEQUENCE [LARGE SCALE GENOMIC DNA]</scope>
    <source>
        <strain evidence="5">IBT 24891</strain>
    </source>
</reference>
<feature type="domain" description="DUF7877" evidence="3">
    <location>
        <begin position="56"/>
        <end position="165"/>
    </location>
</feature>
<evidence type="ECO:0000313" key="5">
    <source>
        <dbReference type="Proteomes" id="UP000191285"/>
    </source>
</evidence>
<proteinExistence type="predicted"/>
<dbReference type="OrthoDB" id="5354458at2759"/>
<evidence type="ECO:0000259" key="3">
    <source>
        <dbReference type="Pfam" id="PF25289"/>
    </source>
</evidence>
<feature type="compositionally biased region" description="Polar residues" evidence="1">
    <location>
        <begin position="624"/>
        <end position="662"/>
    </location>
</feature>
<keyword evidence="5" id="KW-1185">Reference proteome</keyword>
<dbReference type="Pfam" id="PF25289">
    <property type="entry name" value="DUF7877"/>
    <property type="match status" value="1"/>
</dbReference>
<feature type="region of interest" description="Disordered" evidence="1">
    <location>
        <begin position="502"/>
        <end position="526"/>
    </location>
</feature>
<dbReference type="InterPro" id="IPR056687">
    <property type="entry name" value="DUF7785"/>
</dbReference>
<feature type="region of interest" description="Disordered" evidence="1">
    <location>
        <begin position="1"/>
        <end position="53"/>
    </location>
</feature>
<dbReference type="InterPro" id="IPR057199">
    <property type="entry name" value="DUF7877"/>
</dbReference>
<comment type="caution">
    <text evidence="4">The sequence shown here is derived from an EMBL/GenBank/DDBJ whole genome shotgun (WGS) entry which is preliminary data.</text>
</comment>
<organism evidence="4 5">
    <name type="scientific">Penicillium steckii</name>
    <dbReference type="NCBI Taxonomy" id="303698"/>
    <lineage>
        <taxon>Eukaryota</taxon>
        <taxon>Fungi</taxon>
        <taxon>Dikarya</taxon>
        <taxon>Ascomycota</taxon>
        <taxon>Pezizomycotina</taxon>
        <taxon>Eurotiomycetes</taxon>
        <taxon>Eurotiomycetidae</taxon>
        <taxon>Eurotiales</taxon>
        <taxon>Aspergillaceae</taxon>
        <taxon>Penicillium</taxon>
    </lineage>
</organism>
<protein>
    <submittedName>
        <fullName evidence="4">Uncharacterized protein</fullName>
    </submittedName>
</protein>
<evidence type="ECO:0000256" key="1">
    <source>
        <dbReference type="SAM" id="MobiDB-lite"/>
    </source>
</evidence>
<evidence type="ECO:0000313" key="4">
    <source>
        <dbReference type="EMBL" id="OQE28893.1"/>
    </source>
</evidence>
<feature type="compositionally biased region" description="Low complexity" evidence="1">
    <location>
        <begin position="756"/>
        <end position="786"/>
    </location>
</feature>
<name>A0A1V6TTL1_9EURO</name>
<feature type="region of interest" description="Disordered" evidence="1">
    <location>
        <begin position="80"/>
        <end position="104"/>
    </location>
</feature>
<feature type="compositionally biased region" description="Polar residues" evidence="1">
    <location>
        <begin position="803"/>
        <end position="819"/>
    </location>
</feature>
<dbReference type="EMBL" id="MLKD01000003">
    <property type="protein sequence ID" value="OQE28893.1"/>
    <property type="molecule type" value="Genomic_DNA"/>
</dbReference>
<feature type="domain" description="DUF7785" evidence="2">
    <location>
        <begin position="476"/>
        <end position="573"/>
    </location>
</feature>
<feature type="region of interest" description="Disordered" evidence="1">
    <location>
        <begin position="701"/>
        <end position="819"/>
    </location>
</feature>
<dbReference type="AlphaFoldDB" id="A0A1V6TTL1"/>
<gene>
    <name evidence="4" type="ORF">PENSTE_c003G01930</name>
</gene>
<accession>A0A1V6TTL1</accession>
<evidence type="ECO:0000259" key="2">
    <source>
        <dbReference type="Pfam" id="PF25009"/>
    </source>
</evidence>
<feature type="compositionally biased region" description="Polar residues" evidence="1">
    <location>
        <begin position="739"/>
        <end position="755"/>
    </location>
</feature>